<accession>A0A0C2MJP4</accession>
<protein>
    <submittedName>
        <fullName evidence="3">Uncharacterized protein</fullName>
    </submittedName>
</protein>
<gene>
    <name evidence="3" type="ORF">RF11_06571</name>
</gene>
<feature type="compositionally biased region" description="Low complexity" evidence="1">
    <location>
        <begin position="128"/>
        <end position="138"/>
    </location>
</feature>
<dbReference type="AlphaFoldDB" id="A0A0C2MJP4"/>
<name>A0A0C2MJP4_THEKT</name>
<keyword evidence="2" id="KW-0732">Signal</keyword>
<feature type="region of interest" description="Disordered" evidence="1">
    <location>
        <begin position="111"/>
        <end position="176"/>
    </location>
</feature>
<feature type="chain" id="PRO_5002152338" evidence="2">
    <location>
        <begin position="22"/>
        <end position="176"/>
    </location>
</feature>
<evidence type="ECO:0000256" key="1">
    <source>
        <dbReference type="SAM" id="MobiDB-lite"/>
    </source>
</evidence>
<keyword evidence="4" id="KW-1185">Reference proteome</keyword>
<dbReference type="EMBL" id="JWZT01005215">
    <property type="protein sequence ID" value="KII61851.1"/>
    <property type="molecule type" value="Genomic_DNA"/>
</dbReference>
<sequence>MSNKKSIKVLVFLFFISPGLGSSLVEPIEDFRTHYPISRPVSHEKLTKLAKLCHQASVILENGDMCSSKDLTSLALNQYHEVDVDYIHGKCFLEQVNDFLTEALADISQQTVGNPGSHVGHDQRMSTNISNSDSISDNGEQMSTTHAARRPISPDRETRNEQSHSQINGGNKTPSK</sequence>
<comment type="caution">
    <text evidence="3">The sequence shown here is derived from an EMBL/GenBank/DDBJ whole genome shotgun (WGS) entry which is preliminary data.</text>
</comment>
<evidence type="ECO:0000313" key="3">
    <source>
        <dbReference type="EMBL" id="KII61851.1"/>
    </source>
</evidence>
<feature type="compositionally biased region" description="Basic and acidic residues" evidence="1">
    <location>
        <begin position="152"/>
        <end position="162"/>
    </location>
</feature>
<reference evidence="3 4" key="1">
    <citation type="journal article" date="2014" name="Genome Biol. Evol.">
        <title>The genome of the myxosporean Thelohanellus kitauei shows adaptations to nutrient acquisition within its fish host.</title>
        <authorList>
            <person name="Yang Y."/>
            <person name="Xiong J."/>
            <person name="Zhou Z."/>
            <person name="Huo F."/>
            <person name="Miao W."/>
            <person name="Ran C."/>
            <person name="Liu Y."/>
            <person name="Zhang J."/>
            <person name="Feng J."/>
            <person name="Wang M."/>
            <person name="Wang M."/>
            <person name="Wang L."/>
            <person name="Yao B."/>
        </authorList>
    </citation>
    <scope>NUCLEOTIDE SEQUENCE [LARGE SCALE GENOMIC DNA]</scope>
    <source>
        <strain evidence="3">Wuqing</strain>
    </source>
</reference>
<dbReference type="Proteomes" id="UP000031668">
    <property type="component" value="Unassembled WGS sequence"/>
</dbReference>
<feature type="compositionally biased region" description="Polar residues" evidence="1">
    <location>
        <begin position="163"/>
        <end position="176"/>
    </location>
</feature>
<proteinExistence type="predicted"/>
<evidence type="ECO:0000256" key="2">
    <source>
        <dbReference type="SAM" id="SignalP"/>
    </source>
</evidence>
<evidence type="ECO:0000313" key="4">
    <source>
        <dbReference type="Proteomes" id="UP000031668"/>
    </source>
</evidence>
<organism evidence="3 4">
    <name type="scientific">Thelohanellus kitauei</name>
    <name type="common">Myxosporean</name>
    <dbReference type="NCBI Taxonomy" id="669202"/>
    <lineage>
        <taxon>Eukaryota</taxon>
        <taxon>Metazoa</taxon>
        <taxon>Cnidaria</taxon>
        <taxon>Myxozoa</taxon>
        <taxon>Myxosporea</taxon>
        <taxon>Bivalvulida</taxon>
        <taxon>Platysporina</taxon>
        <taxon>Myxobolidae</taxon>
        <taxon>Thelohanellus</taxon>
    </lineage>
</organism>
<feature type="signal peptide" evidence="2">
    <location>
        <begin position="1"/>
        <end position="21"/>
    </location>
</feature>